<sequence>MITRTGGAVAGAAVVLTAAGTAADYPELVVLGAAGFAALLLAALWMLARPRLDATRQISPARVREGDPAVAVLRVTNVAHRRSLPLLVTENIAGSRVSVPLPSLAAGAFFETRYPVPTARRGRHEIPPLRVGHADPLRLLHLSRGRGPATALVVHPRSHVIAPLPLGGPRDVEGPTSSNSPQGGVSFHSLRDYQPDDDWRAIHWASSARTGTLMVRRNVIPDEPRHLVVLDTSEGPYTDESFEDAVRVAASLCEAAGEAGYTLDLRTTGHPITEGLDDGVTGALDRLAGIERGDGDRGLLALTDLVTDLVSADEGVALSVVTGRADATHLDALTALRRWFLTVNLIQLGQPGELAAAHGVLAIDARTSADFAAKWNQLIPL</sequence>
<dbReference type="PANTHER" id="PTHR34351:SF1">
    <property type="entry name" value="SLR1927 PROTEIN"/>
    <property type="match status" value="1"/>
</dbReference>
<dbReference type="PANTHER" id="PTHR34351">
    <property type="entry name" value="SLR1927 PROTEIN-RELATED"/>
    <property type="match status" value="1"/>
</dbReference>
<protein>
    <recommendedName>
        <fullName evidence="3">DUF58 domain-containing protein</fullName>
    </recommendedName>
</protein>
<keyword evidence="2" id="KW-0472">Membrane</keyword>
<accession>A0A1H3PEH8</accession>
<dbReference type="InterPro" id="IPR002881">
    <property type="entry name" value="DUF58"/>
</dbReference>
<feature type="region of interest" description="Disordered" evidence="1">
    <location>
        <begin position="164"/>
        <end position="189"/>
    </location>
</feature>
<dbReference type="Proteomes" id="UP000199515">
    <property type="component" value="Unassembled WGS sequence"/>
</dbReference>
<evidence type="ECO:0000259" key="3">
    <source>
        <dbReference type="Pfam" id="PF01882"/>
    </source>
</evidence>
<keyword evidence="5" id="KW-1185">Reference proteome</keyword>
<keyword evidence="2" id="KW-0812">Transmembrane</keyword>
<keyword evidence="2" id="KW-1133">Transmembrane helix</keyword>
<dbReference type="RefSeq" id="WP_091295460.1">
    <property type="nucleotide sequence ID" value="NZ_FNON01000008.1"/>
</dbReference>
<name>A0A1H3PEH8_9PSEU</name>
<evidence type="ECO:0000256" key="2">
    <source>
        <dbReference type="SAM" id="Phobius"/>
    </source>
</evidence>
<reference evidence="4 5" key="1">
    <citation type="submission" date="2016-10" db="EMBL/GenBank/DDBJ databases">
        <authorList>
            <person name="de Groot N.N."/>
        </authorList>
    </citation>
    <scope>NUCLEOTIDE SEQUENCE [LARGE SCALE GENOMIC DNA]</scope>
    <source>
        <strain evidence="4 5">CPCC 202699</strain>
    </source>
</reference>
<dbReference type="STRING" id="589385.SAMN05421504_108145"/>
<dbReference type="Pfam" id="PF01882">
    <property type="entry name" value="DUF58"/>
    <property type="match status" value="1"/>
</dbReference>
<organism evidence="4 5">
    <name type="scientific">Amycolatopsis xylanica</name>
    <dbReference type="NCBI Taxonomy" id="589385"/>
    <lineage>
        <taxon>Bacteria</taxon>
        <taxon>Bacillati</taxon>
        <taxon>Actinomycetota</taxon>
        <taxon>Actinomycetes</taxon>
        <taxon>Pseudonocardiales</taxon>
        <taxon>Pseudonocardiaceae</taxon>
        <taxon>Amycolatopsis</taxon>
    </lineage>
</organism>
<proteinExistence type="predicted"/>
<feature type="domain" description="DUF58" evidence="3">
    <location>
        <begin position="190"/>
        <end position="253"/>
    </location>
</feature>
<evidence type="ECO:0000313" key="5">
    <source>
        <dbReference type="Proteomes" id="UP000199515"/>
    </source>
</evidence>
<evidence type="ECO:0000313" key="4">
    <source>
        <dbReference type="EMBL" id="SDY98799.1"/>
    </source>
</evidence>
<dbReference type="OrthoDB" id="9812729at2"/>
<gene>
    <name evidence="4" type="ORF">SAMN05421504_108145</name>
</gene>
<dbReference type="EMBL" id="FNON01000008">
    <property type="protein sequence ID" value="SDY98799.1"/>
    <property type="molecule type" value="Genomic_DNA"/>
</dbReference>
<evidence type="ECO:0000256" key="1">
    <source>
        <dbReference type="SAM" id="MobiDB-lite"/>
    </source>
</evidence>
<feature type="transmembrane region" description="Helical" evidence="2">
    <location>
        <begin position="32"/>
        <end position="48"/>
    </location>
</feature>
<dbReference type="AlphaFoldDB" id="A0A1H3PEH8"/>